<evidence type="ECO:0000256" key="5">
    <source>
        <dbReference type="ARBA" id="ARBA00022448"/>
    </source>
</evidence>
<dbReference type="GO" id="GO:0005783">
    <property type="term" value="C:endoplasmic reticulum"/>
    <property type="evidence" value="ECO:0007669"/>
    <property type="project" value="TreeGrafter"/>
</dbReference>
<dbReference type="EMBL" id="CP097507">
    <property type="protein sequence ID" value="URE04213.1"/>
    <property type="molecule type" value="Genomic_DNA"/>
</dbReference>
<feature type="transmembrane region" description="Helical" evidence="10">
    <location>
        <begin position="208"/>
        <end position="231"/>
    </location>
</feature>
<gene>
    <name evidence="11" type="ORF">MUK42_18963</name>
</gene>
<proteinExistence type="inferred from homology"/>
<dbReference type="AlphaFoldDB" id="A0A9E7G043"/>
<dbReference type="OrthoDB" id="2133778at2759"/>
<evidence type="ECO:0000256" key="3">
    <source>
        <dbReference type="ARBA" id="ARBA00004141"/>
    </source>
</evidence>
<comment type="similarity">
    <text evidence="4">Belongs to the auxin efflux carrier (TC 2.A.69.1) family.</text>
</comment>
<dbReference type="GO" id="GO:0009734">
    <property type="term" value="P:auxin-activated signaling pathway"/>
    <property type="evidence" value="ECO:0007669"/>
    <property type="project" value="UniProtKB-KW"/>
</dbReference>
<feature type="transmembrane region" description="Helical" evidence="10">
    <location>
        <begin position="270"/>
        <end position="293"/>
    </location>
</feature>
<reference evidence="11" key="1">
    <citation type="submission" date="2022-05" db="EMBL/GenBank/DDBJ databases">
        <title>The Musa troglodytarum L. genome provides insights into the mechanism of non-climacteric behaviour and enrichment of carotenoids.</title>
        <authorList>
            <person name="Wang J."/>
        </authorList>
    </citation>
    <scope>NUCLEOTIDE SEQUENCE</scope>
    <source>
        <tissue evidence="11">Leaf</tissue>
    </source>
</reference>
<feature type="transmembrane region" description="Helical" evidence="10">
    <location>
        <begin position="41"/>
        <end position="59"/>
    </location>
</feature>
<evidence type="ECO:0000256" key="1">
    <source>
        <dbReference type="ARBA" id="ARBA00003198"/>
    </source>
</evidence>
<dbReference type="PANTHER" id="PTHR31752">
    <property type="entry name" value="AUXIN EFFLUX CARRIER COMPONENT 1B-RELATED"/>
    <property type="match status" value="1"/>
</dbReference>
<evidence type="ECO:0000256" key="10">
    <source>
        <dbReference type="SAM" id="Phobius"/>
    </source>
</evidence>
<organism evidence="11 12">
    <name type="scientific">Musa troglodytarum</name>
    <name type="common">fe'i banana</name>
    <dbReference type="NCBI Taxonomy" id="320322"/>
    <lineage>
        <taxon>Eukaryota</taxon>
        <taxon>Viridiplantae</taxon>
        <taxon>Streptophyta</taxon>
        <taxon>Embryophyta</taxon>
        <taxon>Tracheophyta</taxon>
        <taxon>Spermatophyta</taxon>
        <taxon>Magnoliopsida</taxon>
        <taxon>Liliopsida</taxon>
        <taxon>Zingiberales</taxon>
        <taxon>Musaceae</taxon>
        <taxon>Musa</taxon>
    </lineage>
</organism>
<evidence type="ECO:0000256" key="8">
    <source>
        <dbReference type="ARBA" id="ARBA00023136"/>
    </source>
</evidence>
<feature type="transmembrane region" description="Helical" evidence="10">
    <location>
        <begin position="299"/>
        <end position="319"/>
    </location>
</feature>
<evidence type="ECO:0000313" key="11">
    <source>
        <dbReference type="EMBL" id="URE04213.1"/>
    </source>
</evidence>
<dbReference type="PANTHER" id="PTHR31752:SF2">
    <property type="entry name" value="AUXIN EFFLUX CARRIER COMPONENT 5"/>
    <property type="match status" value="1"/>
</dbReference>
<keyword evidence="6 10" id="KW-0812">Transmembrane</keyword>
<feature type="transmembrane region" description="Helical" evidence="10">
    <location>
        <begin position="328"/>
        <end position="348"/>
    </location>
</feature>
<evidence type="ECO:0000313" key="12">
    <source>
        <dbReference type="Proteomes" id="UP001055439"/>
    </source>
</evidence>
<dbReference type="GO" id="GO:0005886">
    <property type="term" value="C:plasma membrane"/>
    <property type="evidence" value="ECO:0007669"/>
    <property type="project" value="TreeGrafter"/>
</dbReference>
<evidence type="ECO:0000256" key="4">
    <source>
        <dbReference type="ARBA" id="ARBA00009177"/>
    </source>
</evidence>
<comment type="subcellular location">
    <subcellularLocation>
        <location evidence="3">Membrane</location>
        <topology evidence="3">Multi-pass membrane protein</topology>
    </subcellularLocation>
    <subcellularLocation>
        <location evidence="2">Plastid</location>
        <location evidence="2">Chloroplast envelope</location>
    </subcellularLocation>
</comment>
<evidence type="ECO:0000256" key="6">
    <source>
        <dbReference type="ARBA" id="ARBA00022692"/>
    </source>
</evidence>
<feature type="transmembrane region" description="Helical" evidence="10">
    <location>
        <begin position="71"/>
        <end position="91"/>
    </location>
</feature>
<feature type="transmembrane region" description="Helical" evidence="10">
    <location>
        <begin position="135"/>
        <end position="154"/>
    </location>
</feature>
<dbReference type="Proteomes" id="UP001055439">
    <property type="component" value="Chromosome 5"/>
</dbReference>
<dbReference type="GO" id="GO:0010329">
    <property type="term" value="F:auxin efflux transmembrane transporter activity"/>
    <property type="evidence" value="ECO:0007669"/>
    <property type="project" value="TreeGrafter"/>
</dbReference>
<dbReference type="InterPro" id="IPR038770">
    <property type="entry name" value="Na+/solute_symporter_sf"/>
</dbReference>
<dbReference type="InterPro" id="IPR051107">
    <property type="entry name" value="Auxin_Efflux_Carrier"/>
</dbReference>
<keyword evidence="9" id="KW-0927">Auxin signaling pathway</keyword>
<dbReference type="Gene3D" id="1.20.1530.20">
    <property type="match status" value="1"/>
</dbReference>
<dbReference type="GO" id="GO:0009926">
    <property type="term" value="P:auxin polar transport"/>
    <property type="evidence" value="ECO:0007669"/>
    <property type="project" value="TreeGrafter"/>
</dbReference>
<evidence type="ECO:0000256" key="2">
    <source>
        <dbReference type="ARBA" id="ARBA00004119"/>
    </source>
</evidence>
<accession>A0A9E7G043</accession>
<sequence length="355" mass="38099">MIGGRDVLKVLEAMTPLYVALGLGYGSVRWWHVFTLEQCEAINRLVVYFTIPFFTFDFTSHIDPFTMNYRVIAADAISKLLTVAVLAAWTWCSGSAKSSYSWAITTFSLSQLTNTLVVGAPLLDAMYGRWAQDIIVQLSVVQSIAWMALLLFALEMRKASGAAGFAPAGIEAGAGGQVVAPEPQQAMDVECNTDVAARPTLGSLMKTVWLKLALNPNIYASVLGVIWALIANRYRAASSPRHSSSADDCSAIAGLFMALQDKIVASGPKLSAFGMVLKFIVGPTATTICAVVVGLRGDFLRVAIIQAALPQSISSFIFAREYGLHPDVLSTAVIFGTLVSLPVLIAYYEVLGLLS</sequence>
<comment type="function">
    <text evidence="1">May function as sodium-coupled metabolite transporter across the chloroplast envelope.</text>
</comment>
<evidence type="ECO:0000256" key="7">
    <source>
        <dbReference type="ARBA" id="ARBA00022989"/>
    </source>
</evidence>
<feature type="transmembrane region" description="Helical" evidence="10">
    <location>
        <begin position="103"/>
        <end position="123"/>
    </location>
</feature>
<evidence type="ECO:0000256" key="9">
    <source>
        <dbReference type="ARBA" id="ARBA00023294"/>
    </source>
</evidence>
<name>A0A9E7G043_9LILI</name>
<keyword evidence="7 10" id="KW-1133">Transmembrane helix</keyword>
<keyword evidence="8 10" id="KW-0472">Membrane</keyword>
<dbReference type="Pfam" id="PF03547">
    <property type="entry name" value="Mem_trans"/>
    <property type="match status" value="1"/>
</dbReference>
<protein>
    <submittedName>
        <fullName evidence="11">Auxin efflux carrier</fullName>
    </submittedName>
</protein>
<keyword evidence="12" id="KW-1185">Reference proteome</keyword>
<dbReference type="InterPro" id="IPR004776">
    <property type="entry name" value="Mem_transp_PIN-like"/>
</dbReference>
<keyword evidence="5" id="KW-0813">Transport</keyword>
<dbReference type="GO" id="GO:0009941">
    <property type="term" value="C:chloroplast envelope"/>
    <property type="evidence" value="ECO:0007669"/>
    <property type="project" value="UniProtKB-SubCell"/>
</dbReference>